<gene>
    <name evidence="5 6" type="primary">cbiD</name>
    <name evidence="6" type="ORF">GKC30_08710</name>
</gene>
<evidence type="ECO:0000256" key="3">
    <source>
        <dbReference type="ARBA" id="ARBA00022679"/>
    </source>
</evidence>
<dbReference type="HAMAP" id="MF_00787">
    <property type="entry name" value="CbiD"/>
    <property type="match status" value="1"/>
</dbReference>
<evidence type="ECO:0000256" key="4">
    <source>
        <dbReference type="ARBA" id="ARBA00022691"/>
    </source>
</evidence>
<dbReference type="InterPro" id="IPR036074">
    <property type="entry name" value="CbiD_sf"/>
</dbReference>
<keyword evidence="4 5" id="KW-0949">S-adenosyl-L-methionine</keyword>
<dbReference type="Proteomes" id="UP000461162">
    <property type="component" value="Unassembled WGS sequence"/>
</dbReference>
<dbReference type="AlphaFoldDB" id="A0A7K1KNQ6"/>
<proteinExistence type="inferred from homology"/>
<keyword evidence="2 5" id="KW-0489">Methyltransferase</keyword>
<organism evidence="6 7">
    <name type="scientific">Pseudodesulfovibrio alkaliphilus</name>
    <dbReference type="NCBI Taxonomy" id="2661613"/>
    <lineage>
        <taxon>Bacteria</taxon>
        <taxon>Pseudomonadati</taxon>
        <taxon>Thermodesulfobacteriota</taxon>
        <taxon>Desulfovibrionia</taxon>
        <taxon>Desulfovibrionales</taxon>
        <taxon>Desulfovibrionaceae</taxon>
    </lineage>
</organism>
<dbReference type="NCBIfam" id="TIGR00312">
    <property type="entry name" value="cbiD"/>
    <property type="match status" value="1"/>
</dbReference>
<comment type="caution">
    <text evidence="6">The sequence shown here is derived from an EMBL/GenBank/DDBJ whole genome shotgun (WGS) entry which is preliminary data.</text>
</comment>
<dbReference type="RefSeq" id="WP_155934140.1">
    <property type="nucleotide sequence ID" value="NZ_WODC01000005.1"/>
</dbReference>
<sequence>MTDRGNTGRLRTGRTTGTCATAAAMAAVVFLRTGKLPDCVAVPLPPGGHLDVPVARCEPEGHAVRVTVIKDGGDDPDVTHGCDIQALVEVAPDRSRHMTVEIEGGIGVGVATLPGLPVAVGRPAINPEPLRQIETGVRTAAGPDFVGRIRVIIEVPDGERLAEKTMNPRLGIRGGISILGTQGVVKPYSHDSWKATVAEGLDVARALGLDHAVFTTGRRSERLYLEANPDTQPTAMIQAADFFAFSMAAATQRGFVRVTWALFFGKLVKQAQGLAYTHARSHPVDFALLAAHCAQAGCAPALLPAIREANTARQALDLLRPDPALPALLARLTATAAQAARTFGGNLCAVDHALFDYNGERLA</sequence>
<dbReference type="Gene3D" id="3.30.2110.10">
    <property type="entry name" value="CbiD-like"/>
    <property type="match status" value="1"/>
</dbReference>
<dbReference type="InterPro" id="IPR002748">
    <property type="entry name" value="CbiD"/>
</dbReference>
<comment type="catalytic activity">
    <reaction evidence="5">
        <text>Co-precorrin-5B + S-adenosyl-L-methionine = Co-precorrin-6A + S-adenosyl-L-homocysteine</text>
        <dbReference type="Rhea" id="RHEA:26285"/>
        <dbReference type="ChEBI" id="CHEBI:57856"/>
        <dbReference type="ChEBI" id="CHEBI:59789"/>
        <dbReference type="ChEBI" id="CHEBI:60063"/>
        <dbReference type="ChEBI" id="CHEBI:60064"/>
        <dbReference type="EC" id="2.1.1.195"/>
    </reaction>
</comment>
<dbReference type="GO" id="GO:0008168">
    <property type="term" value="F:methyltransferase activity"/>
    <property type="evidence" value="ECO:0007669"/>
    <property type="project" value="UniProtKB-UniRule"/>
</dbReference>
<keyword evidence="1 5" id="KW-0169">Cobalamin biosynthesis</keyword>
<dbReference type="SUPFAM" id="SSF111342">
    <property type="entry name" value="CbiD-like"/>
    <property type="match status" value="1"/>
</dbReference>
<comment type="pathway">
    <text evidence="5">Cofactor biosynthesis; adenosylcobalamin biosynthesis; cob(II)yrinate a,c-diamide from sirohydrochlorin (anaerobic route): step 6/10.</text>
</comment>
<comment type="function">
    <text evidence="5">Catalyzes the methylation of C-1 in cobalt-precorrin-5B to form cobalt-precorrin-6A.</text>
</comment>
<dbReference type="Pfam" id="PF01888">
    <property type="entry name" value="CbiD"/>
    <property type="match status" value="1"/>
</dbReference>
<dbReference type="EMBL" id="WODC01000005">
    <property type="protein sequence ID" value="MUM77713.1"/>
    <property type="molecule type" value="Genomic_DNA"/>
</dbReference>
<accession>A0A7K1KNQ6</accession>
<evidence type="ECO:0000256" key="1">
    <source>
        <dbReference type="ARBA" id="ARBA00022573"/>
    </source>
</evidence>
<evidence type="ECO:0000256" key="5">
    <source>
        <dbReference type="HAMAP-Rule" id="MF_00787"/>
    </source>
</evidence>
<dbReference type="GO" id="GO:0032259">
    <property type="term" value="P:methylation"/>
    <property type="evidence" value="ECO:0007669"/>
    <property type="project" value="UniProtKB-KW"/>
</dbReference>
<dbReference type="PIRSF" id="PIRSF026782">
    <property type="entry name" value="CbiD"/>
    <property type="match status" value="1"/>
</dbReference>
<dbReference type="EC" id="2.1.1.195" evidence="5"/>
<name>A0A7K1KNQ6_9BACT</name>
<dbReference type="PANTHER" id="PTHR35863">
    <property type="entry name" value="COBALT-PRECORRIN-5B C(1)-METHYLTRANSFERASE"/>
    <property type="match status" value="1"/>
</dbReference>
<comment type="similarity">
    <text evidence="5">Belongs to the CbiD family.</text>
</comment>
<reference evidence="6 7" key="1">
    <citation type="submission" date="2019-11" db="EMBL/GenBank/DDBJ databases">
        <title>Pseudodesulfovibrio alkaliphilus, sp. nov., an alkaliphilic sulfate-reducing bacteria from mud volcano of Taman peninsula, Russia.</title>
        <authorList>
            <person name="Frolova A."/>
            <person name="Merkel A.Y."/>
            <person name="Slobodkin A.I."/>
        </authorList>
    </citation>
    <scope>NUCLEOTIDE SEQUENCE [LARGE SCALE GENOMIC DNA]</scope>
    <source>
        <strain evidence="6 7">F-1</strain>
    </source>
</reference>
<dbReference type="UniPathway" id="UPA00148">
    <property type="reaction ID" value="UER00227"/>
</dbReference>
<keyword evidence="7" id="KW-1185">Reference proteome</keyword>
<protein>
    <recommendedName>
        <fullName evidence="5">Cobalt-precorrin-5B C(1)-methyltransferase</fullName>
        <ecNumber evidence="5">2.1.1.195</ecNumber>
    </recommendedName>
    <alternativeName>
        <fullName evidence="5">Cobalt-precorrin-6A synthase</fullName>
    </alternativeName>
</protein>
<evidence type="ECO:0000313" key="7">
    <source>
        <dbReference type="Proteomes" id="UP000461162"/>
    </source>
</evidence>
<evidence type="ECO:0000256" key="2">
    <source>
        <dbReference type="ARBA" id="ARBA00022603"/>
    </source>
</evidence>
<dbReference type="GO" id="GO:0019251">
    <property type="term" value="P:anaerobic cobalamin biosynthetic process"/>
    <property type="evidence" value="ECO:0007669"/>
    <property type="project" value="UniProtKB-UniRule"/>
</dbReference>
<keyword evidence="3 5" id="KW-0808">Transferase</keyword>
<dbReference type="PANTHER" id="PTHR35863:SF1">
    <property type="entry name" value="COBALT-PRECORRIN-5B C(1)-METHYLTRANSFERASE"/>
    <property type="match status" value="1"/>
</dbReference>
<evidence type="ECO:0000313" key="6">
    <source>
        <dbReference type="EMBL" id="MUM77713.1"/>
    </source>
</evidence>